<reference evidence="3 4" key="1">
    <citation type="submission" date="2019-01" db="EMBL/GenBank/DDBJ databases">
        <title>Sequencing of cultivated peanut Arachis hypogaea provides insights into genome evolution and oil improvement.</title>
        <authorList>
            <person name="Chen X."/>
        </authorList>
    </citation>
    <scope>NUCLEOTIDE SEQUENCE [LARGE SCALE GENOMIC DNA]</scope>
    <source>
        <strain evidence="4">cv. Fuhuasheng</strain>
        <tissue evidence="3">Leaves</tissue>
    </source>
</reference>
<dbReference type="GO" id="GO:0010073">
    <property type="term" value="P:meristem maintenance"/>
    <property type="evidence" value="ECO:0007669"/>
    <property type="project" value="InterPro"/>
</dbReference>
<feature type="region of interest" description="Disordered" evidence="1">
    <location>
        <begin position="264"/>
        <end position="298"/>
    </location>
</feature>
<dbReference type="InterPro" id="IPR044824">
    <property type="entry name" value="MAIN-like"/>
</dbReference>
<dbReference type="Proteomes" id="UP000289738">
    <property type="component" value="Chromosome A06"/>
</dbReference>
<comment type="caution">
    <text evidence="3">The sequence shown here is derived from an EMBL/GenBank/DDBJ whole genome shotgun (WGS) entry which is preliminary data.</text>
</comment>
<dbReference type="PANTHER" id="PTHR46033">
    <property type="entry name" value="PROTEIN MAIN-LIKE 2"/>
    <property type="match status" value="1"/>
</dbReference>
<evidence type="ECO:0000313" key="3">
    <source>
        <dbReference type="EMBL" id="RYR53195.1"/>
    </source>
</evidence>
<feature type="compositionally biased region" description="Basic residues" evidence="1">
    <location>
        <begin position="264"/>
        <end position="280"/>
    </location>
</feature>
<dbReference type="AlphaFoldDB" id="A0A445CQM4"/>
<evidence type="ECO:0000256" key="1">
    <source>
        <dbReference type="SAM" id="MobiDB-lite"/>
    </source>
</evidence>
<feature type="compositionally biased region" description="Polar residues" evidence="1">
    <location>
        <begin position="287"/>
        <end position="298"/>
    </location>
</feature>
<sequence length="298" mass="33965">MEQQLLGYEGTLYRLDQTEHIAGRLDRVLLGVVPGADDRQSQTKWTVKLTWFLNTVCGELEQNATKERLLRWLPQLEDLDACGRLSWGSAVLDWMYRQMCRTTEYDACNLGGYVSLLLSWAYYRIPLLRPDGFDTRRFPLVERWVQYRLDNDRGEGRLRHFRHVLNRIGCSPPTAGGSSSELSLKRTDHRLHIHHHIDLCPSLPYMTWYLQWAHTEFFGQGDQHLVLVGVVLKDLPIYHPPAPELHQPEDGHLPELCLSAGKGRGKGWGRGRGRGRRGGGRGREGVTSFTGIGTQSAP</sequence>
<dbReference type="InterPro" id="IPR019557">
    <property type="entry name" value="AminoTfrase-like_pln_mobile"/>
</dbReference>
<accession>A0A445CQM4</accession>
<dbReference type="PANTHER" id="PTHR46033:SF8">
    <property type="entry name" value="PROTEIN MAINTENANCE OF MERISTEMS-LIKE"/>
    <property type="match status" value="1"/>
</dbReference>
<evidence type="ECO:0000313" key="4">
    <source>
        <dbReference type="Proteomes" id="UP000289738"/>
    </source>
</evidence>
<dbReference type="EMBL" id="SDMP01000006">
    <property type="protein sequence ID" value="RYR53195.1"/>
    <property type="molecule type" value="Genomic_DNA"/>
</dbReference>
<dbReference type="Pfam" id="PF10536">
    <property type="entry name" value="PMD"/>
    <property type="match status" value="1"/>
</dbReference>
<keyword evidence="4" id="KW-1185">Reference proteome</keyword>
<name>A0A445CQM4_ARAHY</name>
<protein>
    <recommendedName>
        <fullName evidence="2">Aminotransferase-like plant mobile domain-containing protein</fullName>
    </recommendedName>
</protein>
<organism evidence="3 4">
    <name type="scientific">Arachis hypogaea</name>
    <name type="common">Peanut</name>
    <dbReference type="NCBI Taxonomy" id="3818"/>
    <lineage>
        <taxon>Eukaryota</taxon>
        <taxon>Viridiplantae</taxon>
        <taxon>Streptophyta</taxon>
        <taxon>Embryophyta</taxon>
        <taxon>Tracheophyta</taxon>
        <taxon>Spermatophyta</taxon>
        <taxon>Magnoliopsida</taxon>
        <taxon>eudicotyledons</taxon>
        <taxon>Gunneridae</taxon>
        <taxon>Pentapetalae</taxon>
        <taxon>rosids</taxon>
        <taxon>fabids</taxon>
        <taxon>Fabales</taxon>
        <taxon>Fabaceae</taxon>
        <taxon>Papilionoideae</taxon>
        <taxon>50 kb inversion clade</taxon>
        <taxon>dalbergioids sensu lato</taxon>
        <taxon>Dalbergieae</taxon>
        <taxon>Pterocarpus clade</taxon>
        <taxon>Arachis</taxon>
    </lineage>
</organism>
<proteinExistence type="predicted"/>
<gene>
    <name evidence="3" type="ORF">Ahy_A06g028195</name>
</gene>
<evidence type="ECO:0000259" key="2">
    <source>
        <dbReference type="Pfam" id="PF10536"/>
    </source>
</evidence>
<feature type="domain" description="Aminotransferase-like plant mobile" evidence="2">
    <location>
        <begin position="70"/>
        <end position="167"/>
    </location>
</feature>